<evidence type="ECO:0000256" key="4">
    <source>
        <dbReference type="ARBA" id="ARBA00022840"/>
    </source>
</evidence>
<evidence type="ECO:0000313" key="12">
    <source>
        <dbReference type="Proteomes" id="UP001142610"/>
    </source>
</evidence>
<feature type="transmembrane region" description="Helical" evidence="8">
    <location>
        <begin position="53"/>
        <end position="73"/>
    </location>
</feature>
<evidence type="ECO:0000256" key="5">
    <source>
        <dbReference type="ARBA" id="ARBA00022989"/>
    </source>
</evidence>
<dbReference type="GO" id="GO:0016887">
    <property type="term" value="F:ATP hydrolysis activity"/>
    <property type="evidence" value="ECO:0007669"/>
    <property type="project" value="InterPro"/>
</dbReference>
<dbReference type="GO" id="GO:0034040">
    <property type="term" value="F:ATPase-coupled lipid transmembrane transporter activity"/>
    <property type="evidence" value="ECO:0007669"/>
    <property type="project" value="TreeGrafter"/>
</dbReference>
<dbReference type="GO" id="GO:0140359">
    <property type="term" value="F:ABC-type transporter activity"/>
    <property type="evidence" value="ECO:0007669"/>
    <property type="project" value="InterPro"/>
</dbReference>
<feature type="compositionally biased region" description="Polar residues" evidence="7">
    <location>
        <begin position="568"/>
        <end position="583"/>
    </location>
</feature>
<dbReference type="EMBL" id="JANIBC010000009">
    <property type="protein sequence ID" value="MCQ8185906.1"/>
    <property type="molecule type" value="Genomic_DNA"/>
</dbReference>
<dbReference type="InterPro" id="IPR039421">
    <property type="entry name" value="Type_1_exporter"/>
</dbReference>
<evidence type="ECO:0000313" key="11">
    <source>
        <dbReference type="EMBL" id="MCQ8185906.1"/>
    </source>
</evidence>
<feature type="domain" description="ABC transporter" evidence="9">
    <location>
        <begin position="329"/>
        <end position="569"/>
    </location>
</feature>
<name>A0A9X2LAC2_9PROT</name>
<dbReference type="GO" id="GO:0005524">
    <property type="term" value="F:ATP binding"/>
    <property type="evidence" value="ECO:0007669"/>
    <property type="project" value="UniProtKB-KW"/>
</dbReference>
<dbReference type="InterPro" id="IPR010128">
    <property type="entry name" value="ATPase_T1SS_PrtD-like"/>
</dbReference>
<comment type="subcellular location">
    <subcellularLocation>
        <location evidence="1">Cell membrane</location>
        <topology evidence="1">Multi-pass membrane protein</topology>
    </subcellularLocation>
</comment>
<dbReference type="GO" id="GO:0005886">
    <property type="term" value="C:plasma membrane"/>
    <property type="evidence" value="ECO:0007669"/>
    <property type="project" value="UniProtKB-SubCell"/>
</dbReference>
<protein>
    <submittedName>
        <fullName evidence="11">Type I secretion system permease/ATPase</fullName>
    </submittedName>
</protein>
<evidence type="ECO:0000259" key="10">
    <source>
        <dbReference type="PROSITE" id="PS50929"/>
    </source>
</evidence>
<sequence>MTDHNLRERRILRLIKPHIIAAAAFSAALNILFLVSPIYMLQVYDRVLTTGSVPTLLLLSGIAVFLLVVYLFAEAGRRRVLGRAAQLMSDELAEPALKQGFGDSRATPNETVAVMGSLQTLQQAFSQALPGVVFDLPFVPFFLLILFVVHPALGMVGLLGAIGLILVAVLTEKLTKEPLAEAQKAERGAQNELTQLVRQRGAIAGMGMGERAIARWSELRRTGVNETLHAGTPATFLGAATRALRMILQIAILGGGAFLAVQGHVSAGAIIASSIIMGRALAPIDQMVNAWRQLAGAYSAYQEVDAWLTAHHDEDRQILTPMPRPEAQLTLDELQVTVPGADKPLLATIEKVFPKGQIVALLGQSGSGKTSFLQTVAGAWPPLAGTARLGQRDLWQWDPADRGQHVGYLPQHVELLRGTVRENIARFTQAPAEKVFEAAKKVGCHDLILSLPNAYDTMIGEGGHYLSAGQRQSIGLARALFGNPPLLILDEPTAHLDSDLTQNIMTFFANASRLPAEERPFTAIVATHDLRLLNAADDVMIIKDRGVIITQREAYLNKISQLRRSQQQQTVKAKPATAQTGTPLTVDLSRRSDDNG</sequence>
<evidence type="ECO:0000256" key="1">
    <source>
        <dbReference type="ARBA" id="ARBA00004651"/>
    </source>
</evidence>
<feature type="transmembrane region" description="Helical" evidence="8">
    <location>
        <begin position="128"/>
        <end position="147"/>
    </location>
</feature>
<evidence type="ECO:0000256" key="8">
    <source>
        <dbReference type="SAM" id="Phobius"/>
    </source>
</evidence>
<evidence type="ECO:0000256" key="6">
    <source>
        <dbReference type="ARBA" id="ARBA00023136"/>
    </source>
</evidence>
<dbReference type="PANTHER" id="PTHR24221:SF248">
    <property type="entry name" value="ABC TRANSPORTER TRANSMEMBRANE REGION"/>
    <property type="match status" value="1"/>
</dbReference>
<dbReference type="SUPFAM" id="SSF52540">
    <property type="entry name" value="P-loop containing nucleoside triphosphate hydrolases"/>
    <property type="match status" value="1"/>
</dbReference>
<dbReference type="Pfam" id="PF00664">
    <property type="entry name" value="ABC_membrane"/>
    <property type="match status" value="1"/>
</dbReference>
<keyword evidence="6 8" id="KW-0472">Membrane</keyword>
<keyword evidence="5 8" id="KW-1133">Transmembrane helix</keyword>
<dbReference type="Gene3D" id="1.20.1560.10">
    <property type="entry name" value="ABC transporter type 1, transmembrane domain"/>
    <property type="match status" value="1"/>
</dbReference>
<dbReference type="Pfam" id="PF00005">
    <property type="entry name" value="ABC_tran"/>
    <property type="match status" value="1"/>
</dbReference>
<evidence type="ECO:0000259" key="9">
    <source>
        <dbReference type="PROSITE" id="PS50893"/>
    </source>
</evidence>
<dbReference type="PROSITE" id="PS50893">
    <property type="entry name" value="ABC_TRANSPORTER_2"/>
    <property type="match status" value="1"/>
</dbReference>
<dbReference type="InterPro" id="IPR011527">
    <property type="entry name" value="ABC1_TM_dom"/>
</dbReference>
<reference evidence="11" key="1">
    <citation type="submission" date="2022-07" db="EMBL/GenBank/DDBJ databases">
        <title>Parvularcula maris sp. nov., an algicidal bacterium isolated from seawater.</title>
        <authorList>
            <person name="Li F."/>
        </authorList>
    </citation>
    <scope>NUCLEOTIDE SEQUENCE</scope>
    <source>
        <strain evidence="11">BGMRC 0090</strain>
    </source>
</reference>
<dbReference type="InterPro" id="IPR036640">
    <property type="entry name" value="ABC1_TM_sf"/>
</dbReference>
<dbReference type="Proteomes" id="UP001142610">
    <property type="component" value="Unassembled WGS sequence"/>
</dbReference>
<feature type="transmembrane region" description="Helical" evidence="8">
    <location>
        <begin position="153"/>
        <end position="171"/>
    </location>
</feature>
<keyword evidence="4" id="KW-0067">ATP-binding</keyword>
<dbReference type="InterPro" id="IPR003439">
    <property type="entry name" value="ABC_transporter-like_ATP-bd"/>
</dbReference>
<keyword evidence="2 8" id="KW-0812">Transmembrane</keyword>
<comment type="caution">
    <text evidence="11">The sequence shown here is derived from an EMBL/GenBank/DDBJ whole genome shotgun (WGS) entry which is preliminary data.</text>
</comment>
<keyword evidence="12" id="KW-1185">Reference proteome</keyword>
<dbReference type="SMART" id="SM00382">
    <property type="entry name" value="AAA"/>
    <property type="match status" value="1"/>
</dbReference>
<feature type="transmembrane region" description="Helical" evidence="8">
    <location>
        <begin position="250"/>
        <end position="277"/>
    </location>
</feature>
<accession>A0A9X2LAC2</accession>
<feature type="transmembrane region" description="Helical" evidence="8">
    <location>
        <begin position="20"/>
        <end position="41"/>
    </location>
</feature>
<dbReference type="GO" id="GO:0030253">
    <property type="term" value="P:protein secretion by the type I secretion system"/>
    <property type="evidence" value="ECO:0007669"/>
    <property type="project" value="InterPro"/>
</dbReference>
<dbReference type="NCBIfam" id="TIGR01842">
    <property type="entry name" value="type_I_sec_PrtD"/>
    <property type="match status" value="1"/>
</dbReference>
<gene>
    <name evidence="11" type="ORF">NOG11_10945</name>
</gene>
<dbReference type="GO" id="GO:0030256">
    <property type="term" value="C:type I protein secretion system complex"/>
    <property type="evidence" value="ECO:0007669"/>
    <property type="project" value="InterPro"/>
</dbReference>
<dbReference type="SUPFAM" id="SSF90123">
    <property type="entry name" value="ABC transporter transmembrane region"/>
    <property type="match status" value="1"/>
</dbReference>
<dbReference type="PANTHER" id="PTHR24221">
    <property type="entry name" value="ATP-BINDING CASSETTE SUB-FAMILY B"/>
    <property type="match status" value="1"/>
</dbReference>
<organism evidence="11 12">
    <name type="scientific">Parvularcula maris</name>
    <dbReference type="NCBI Taxonomy" id="2965077"/>
    <lineage>
        <taxon>Bacteria</taxon>
        <taxon>Pseudomonadati</taxon>
        <taxon>Pseudomonadota</taxon>
        <taxon>Alphaproteobacteria</taxon>
        <taxon>Parvularculales</taxon>
        <taxon>Parvularculaceae</taxon>
        <taxon>Parvularcula</taxon>
    </lineage>
</organism>
<feature type="region of interest" description="Disordered" evidence="7">
    <location>
        <begin position="568"/>
        <end position="596"/>
    </location>
</feature>
<dbReference type="PROSITE" id="PS50929">
    <property type="entry name" value="ABC_TM1F"/>
    <property type="match status" value="1"/>
</dbReference>
<dbReference type="RefSeq" id="WP_256619802.1">
    <property type="nucleotide sequence ID" value="NZ_JANIBC010000009.1"/>
</dbReference>
<dbReference type="InterPro" id="IPR027417">
    <property type="entry name" value="P-loop_NTPase"/>
</dbReference>
<evidence type="ECO:0000256" key="3">
    <source>
        <dbReference type="ARBA" id="ARBA00022741"/>
    </source>
</evidence>
<evidence type="ECO:0000256" key="7">
    <source>
        <dbReference type="SAM" id="MobiDB-lite"/>
    </source>
</evidence>
<dbReference type="InterPro" id="IPR003593">
    <property type="entry name" value="AAA+_ATPase"/>
</dbReference>
<proteinExistence type="predicted"/>
<feature type="domain" description="ABC transmembrane type-1" evidence="10">
    <location>
        <begin position="20"/>
        <end position="296"/>
    </location>
</feature>
<evidence type="ECO:0000256" key="2">
    <source>
        <dbReference type="ARBA" id="ARBA00022692"/>
    </source>
</evidence>
<keyword evidence="3" id="KW-0547">Nucleotide-binding</keyword>
<dbReference type="Gene3D" id="3.40.50.300">
    <property type="entry name" value="P-loop containing nucleotide triphosphate hydrolases"/>
    <property type="match status" value="1"/>
</dbReference>
<dbReference type="AlphaFoldDB" id="A0A9X2LAC2"/>